<accession>A0A1B9Y1C1</accession>
<feature type="domain" description="PNPLA" evidence="5">
    <location>
        <begin position="24"/>
        <end position="214"/>
    </location>
</feature>
<dbReference type="InterPro" id="IPR050301">
    <property type="entry name" value="NTE"/>
</dbReference>
<keyword evidence="2 4" id="KW-0442">Lipid degradation</keyword>
<feature type="short sequence motif" description="GXSXG" evidence="4">
    <location>
        <begin position="55"/>
        <end position="59"/>
    </location>
</feature>
<protein>
    <submittedName>
        <fullName evidence="6">Patatin</fullName>
    </submittedName>
</protein>
<dbReference type="GO" id="GO:0016787">
    <property type="term" value="F:hydrolase activity"/>
    <property type="evidence" value="ECO:0007669"/>
    <property type="project" value="UniProtKB-UniRule"/>
</dbReference>
<evidence type="ECO:0000313" key="7">
    <source>
        <dbReference type="Proteomes" id="UP000093186"/>
    </source>
</evidence>
<dbReference type="Gene3D" id="3.10.20.310">
    <property type="entry name" value="membrane protein fhac"/>
    <property type="match status" value="1"/>
</dbReference>
<dbReference type="OrthoDB" id="9770965at2"/>
<dbReference type="STRING" id="447689.BA195_02625"/>
<feature type="short sequence motif" description="GXGXXG" evidence="4">
    <location>
        <begin position="28"/>
        <end position="33"/>
    </location>
</feature>
<dbReference type="Gene3D" id="3.40.1090.10">
    <property type="entry name" value="Cytosolic phospholipase A2 catalytic domain"/>
    <property type="match status" value="2"/>
</dbReference>
<gene>
    <name evidence="6" type="ORF">BA195_02625</name>
</gene>
<reference evidence="6 7" key="1">
    <citation type="submission" date="2016-06" db="EMBL/GenBank/DDBJ databases">
        <title>Draft Genome Sequence of Tenacibaculum soleae UCD-KL19.</title>
        <authorList>
            <person name="Eisen J.A."/>
            <person name="Coil D.A."/>
            <person name="Lujan K.M."/>
        </authorList>
    </citation>
    <scope>NUCLEOTIDE SEQUENCE [LARGE SCALE GENOMIC DNA]</scope>
    <source>
        <strain evidence="6 7">UCD-KL19</strain>
    </source>
</reference>
<dbReference type="SUPFAM" id="SSF52151">
    <property type="entry name" value="FabD/lysophospholipase-like"/>
    <property type="match status" value="1"/>
</dbReference>
<keyword evidence="3 4" id="KW-0443">Lipid metabolism</keyword>
<evidence type="ECO:0000256" key="1">
    <source>
        <dbReference type="ARBA" id="ARBA00022801"/>
    </source>
</evidence>
<evidence type="ECO:0000313" key="6">
    <source>
        <dbReference type="EMBL" id="OCK43615.1"/>
    </source>
</evidence>
<evidence type="ECO:0000259" key="5">
    <source>
        <dbReference type="PROSITE" id="PS51635"/>
    </source>
</evidence>
<evidence type="ECO:0000256" key="3">
    <source>
        <dbReference type="ARBA" id="ARBA00023098"/>
    </source>
</evidence>
<comment type="caution">
    <text evidence="6">The sequence shown here is derived from an EMBL/GenBank/DDBJ whole genome shotgun (WGS) entry which is preliminary data.</text>
</comment>
<dbReference type="PANTHER" id="PTHR14226:SF76">
    <property type="entry name" value="NTE FAMILY PROTEIN RSSA"/>
    <property type="match status" value="1"/>
</dbReference>
<dbReference type="Proteomes" id="UP000093186">
    <property type="component" value="Unassembled WGS sequence"/>
</dbReference>
<feature type="active site" description="Nucleophile" evidence="4">
    <location>
        <position position="57"/>
    </location>
</feature>
<evidence type="ECO:0000256" key="2">
    <source>
        <dbReference type="ARBA" id="ARBA00022963"/>
    </source>
</evidence>
<evidence type="ECO:0000256" key="4">
    <source>
        <dbReference type="PROSITE-ProRule" id="PRU01161"/>
    </source>
</evidence>
<dbReference type="RefSeq" id="WP_068702152.1">
    <property type="nucleotide sequence ID" value="NZ_MAKX01000001.1"/>
</dbReference>
<feature type="short sequence motif" description="DGA/G" evidence="4">
    <location>
        <begin position="201"/>
        <end position="203"/>
    </location>
</feature>
<dbReference type="CDD" id="cd07205">
    <property type="entry name" value="Pat_PNPLA6_PNPLA7_NTE1_like"/>
    <property type="match status" value="1"/>
</dbReference>
<sequence length="727" mass="82982">MKKLLILLLFTVFTWAQNSPKVGLVLSGGGAKGFAHLGVLKELERAGVHVDYIGGTSMGAIIGGLYASGYSAKQIEKIILDIDFMKLIQDKVDRSDRPFFTKTNGEKYAISLPIKEGKIGLPLGLSKGQNVLNYLTELLAPVDNINNFSKLPIPFYCIGTDIVTGNEVVLNEGSLPLALRASAAFPSLLTPVEIDGKLLVDGGVVNNFPVDIMKKKKVDIIIGVNVQGKLMKEEELSSVASVLMQIVNFQMYKNIDKQIDILDVYLNPDILDYSVISFDKKNEIIEEGLKNAQEFSSVFDSVAKLQISKNERIKNEIKEKRFLVDRIVIKGNKNYTKNYILGKLQLEEGDSVSYKQVSKKINKLTATKNFNRINYHLKKSFQGKKLELIVKEEKIHSYFKIGLHYDLLYKSAALLNYTHKKLLTQNDELSFDVGLGDRLRYNLDYFIDNGLLPSYGFKSRYNRFTSGFLHKENLINVNYTDFTNAIYFQTTINEKFAFGIGVENKHVSLSSDNILSNGKEVFFDKSNYINAYSFLKFDTYDKKMFPTKGFYADVGFKWYLWSDRNNNIDLLIDDSDSFHQFSQVEGTLGFVTSFFNKLTLQQTSEIGYTLGKKSSQIFDYRLGGYNKNYINNFTSFYGYDTGDLINQSYLKTIFNFRYQVYPKHHAVFIANYARVEENILKDIFDDVKSGYALGYSVETFLGPVELKYSWSPNHNEKYWLFNLGFWF</sequence>
<dbReference type="InterPro" id="IPR002641">
    <property type="entry name" value="PNPLA_dom"/>
</dbReference>
<keyword evidence="1 4" id="KW-0378">Hydrolase</keyword>
<dbReference type="AlphaFoldDB" id="A0A1B9Y1C1"/>
<dbReference type="InterPro" id="IPR043864">
    <property type="entry name" value="Omp85-like_dom"/>
</dbReference>
<keyword evidence="7" id="KW-1185">Reference proteome</keyword>
<dbReference type="InterPro" id="IPR016035">
    <property type="entry name" value="Acyl_Trfase/lysoPLipase"/>
</dbReference>
<organism evidence="6 7">
    <name type="scientific">Tenacibaculum soleae</name>
    <dbReference type="NCBI Taxonomy" id="447689"/>
    <lineage>
        <taxon>Bacteria</taxon>
        <taxon>Pseudomonadati</taxon>
        <taxon>Bacteroidota</taxon>
        <taxon>Flavobacteriia</taxon>
        <taxon>Flavobacteriales</taxon>
        <taxon>Flavobacteriaceae</taxon>
        <taxon>Tenacibaculum</taxon>
    </lineage>
</organism>
<dbReference type="PROSITE" id="PS51635">
    <property type="entry name" value="PNPLA"/>
    <property type="match status" value="1"/>
</dbReference>
<dbReference type="Pfam" id="PF19143">
    <property type="entry name" value="Omp85_2"/>
    <property type="match status" value="1"/>
</dbReference>
<dbReference type="GO" id="GO:0016042">
    <property type="term" value="P:lipid catabolic process"/>
    <property type="evidence" value="ECO:0007669"/>
    <property type="project" value="UniProtKB-UniRule"/>
</dbReference>
<dbReference type="Pfam" id="PF01734">
    <property type="entry name" value="Patatin"/>
    <property type="match status" value="1"/>
</dbReference>
<feature type="active site" description="Proton acceptor" evidence="4">
    <location>
        <position position="201"/>
    </location>
</feature>
<name>A0A1B9Y1C1_9FLAO</name>
<proteinExistence type="predicted"/>
<dbReference type="PANTHER" id="PTHR14226">
    <property type="entry name" value="NEUROPATHY TARGET ESTERASE/SWISS CHEESE D.MELANOGASTER"/>
    <property type="match status" value="1"/>
</dbReference>
<dbReference type="EMBL" id="MAKX01000001">
    <property type="protein sequence ID" value="OCK43615.1"/>
    <property type="molecule type" value="Genomic_DNA"/>
</dbReference>